<evidence type="ECO:0000256" key="8">
    <source>
        <dbReference type="ARBA" id="ARBA00023288"/>
    </source>
</evidence>
<keyword evidence="6" id="KW-0732">Signal</keyword>
<keyword evidence="7" id="KW-0564">Palmitate</keyword>
<comment type="function">
    <text evidence="1">Part of the ABC transporter complex PstSACB involved in phosphate import.</text>
</comment>
<dbReference type="Proteomes" id="UP001523565">
    <property type="component" value="Unassembled WGS sequence"/>
</dbReference>
<sequence length="290" mass="31209">MCRKCKVLILWLVLVLILSGCGHEEVWNPDNDITIVAREDGSGTRGAFTELFALEQEEGGKLLDMTTLEAQITNSTAVTIGTVAEDEYAIGYISYGSLNQSVKALAIDGAKISEETIKSGDYQIARPFNIVTKTYKESSEVADFIHFIKSRQGQKVVSEAGFVSLEADADYKSSGLSGKLVVGGSSSVSPVMEKLIEAYQQANPQMEVEMQSTDSTTGVTATLEGGYDIGMISRDLKPSEGSRGLQATVIAVDGIAIIVNKLNDLDALTSAEVQKIYLGEAMTWEAVTQR</sequence>
<keyword evidence="5" id="KW-0592">Phosphate transport</keyword>
<evidence type="ECO:0000256" key="3">
    <source>
        <dbReference type="ARBA" id="ARBA00008725"/>
    </source>
</evidence>
<dbReference type="RefSeq" id="WP_262067781.1">
    <property type="nucleotide sequence ID" value="NZ_JAMXOC010000001.1"/>
</dbReference>
<protein>
    <submittedName>
        <fullName evidence="10">Substrate-binding domain-containing protein</fullName>
    </submittedName>
</protein>
<dbReference type="PANTHER" id="PTHR30570">
    <property type="entry name" value="PERIPLASMIC PHOSPHATE BINDING COMPONENT OF PHOSPHATE ABC TRANSPORTER"/>
    <property type="match status" value="1"/>
</dbReference>
<dbReference type="Pfam" id="PF12849">
    <property type="entry name" value="PBP_like_2"/>
    <property type="match status" value="2"/>
</dbReference>
<comment type="similarity">
    <text evidence="3">Belongs to the PstS family.</text>
</comment>
<dbReference type="InterPro" id="IPR050811">
    <property type="entry name" value="Phosphate_ABC_transporter"/>
</dbReference>
<keyword evidence="5" id="KW-0813">Transport</keyword>
<organism evidence="10 11">
    <name type="scientific">Ohessyouella blattaphilus</name>
    <dbReference type="NCBI Taxonomy" id="2949333"/>
    <lineage>
        <taxon>Bacteria</taxon>
        <taxon>Bacillati</taxon>
        <taxon>Bacillota</taxon>
        <taxon>Clostridia</taxon>
        <taxon>Lachnospirales</taxon>
        <taxon>Lachnospiraceae</taxon>
        <taxon>Ohessyouella</taxon>
    </lineage>
</organism>
<accession>A0ABT1EDT7</accession>
<dbReference type="PANTHER" id="PTHR30570:SF1">
    <property type="entry name" value="PHOSPHATE-BINDING PROTEIN PSTS"/>
    <property type="match status" value="1"/>
</dbReference>
<evidence type="ECO:0000313" key="10">
    <source>
        <dbReference type="EMBL" id="MCP1108877.1"/>
    </source>
</evidence>
<evidence type="ECO:0000256" key="1">
    <source>
        <dbReference type="ARBA" id="ARBA00002841"/>
    </source>
</evidence>
<comment type="subunit">
    <text evidence="4">The complex is composed of two ATP-binding proteins (PstB), two transmembrane proteins (PstC and PstA) and a solute-binding protein (PstS).</text>
</comment>
<evidence type="ECO:0000256" key="5">
    <source>
        <dbReference type="ARBA" id="ARBA00022592"/>
    </source>
</evidence>
<dbReference type="PROSITE" id="PS51257">
    <property type="entry name" value="PROKAR_LIPOPROTEIN"/>
    <property type="match status" value="1"/>
</dbReference>
<feature type="domain" description="PBP" evidence="9">
    <location>
        <begin position="27"/>
        <end position="150"/>
    </location>
</feature>
<comment type="caution">
    <text evidence="10">The sequence shown here is derived from an EMBL/GenBank/DDBJ whole genome shotgun (WGS) entry which is preliminary data.</text>
</comment>
<reference evidence="10 11" key="1">
    <citation type="journal article" date="2022" name="Genome Biol. Evol.">
        <title>Host diet, physiology and behaviors set the stage for Lachnospiraceae cladogenesis.</title>
        <authorList>
            <person name="Vera-Ponce De Leon A."/>
            <person name="Schneider M."/>
            <person name="Jahnes B.C."/>
            <person name="Sadowski V."/>
            <person name="Camuy-Velez L.A."/>
            <person name="Duan J."/>
            <person name="Sabree Z.L."/>
        </authorList>
    </citation>
    <scope>NUCLEOTIDE SEQUENCE [LARGE SCALE GENOMIC DNA]</scope>
    <source>
        <strain evidence="10 11">PAL227</strain>
    </source>
</reference>
<feature type="domain" description="PBP" evidence="9">
    <location>
        <begin position="174"/>
        <end position="286"/>
    </location>
</feature>
<evidence type="ECO:0000259" key="9">
    <source>
        <dbReference type="Pfam" id="PF12849"/>
    </source>
</evidence>
<evidence type="ECO:0000256" key="2">
    <source>
        <dbReference type="ARBA" id="ARBA00004193"/>
    </source>
</evidence>
<evidence type="ECO:0000313" key="11">
    <source>
        <dbReference type="Proteomes" id="UP001523565"/>
    </source>
</evidence>
<gene>
    <name evidence="10" type="ORF">NK118_01260</name>
</gene>
<evidence type="ECO:0000256" key="7">
    <source>
        <dbReference type="ARBA" id="ARBA00023139"/>
    </source>
</evidence>
<proteinExistence type="inferred from homology"/>
<evidence type="ECO:0000256" key="4">
    <source>
        <dbReference type="ARBA" id="ARBA00011529"/>
    </source>
</evidence>
<keyword evidence="8" id="KW-0449">Lipoprotein</keyword>
<comment type="subcellular location">
    <subcellularLocation>
        <location evidence="2">Cell membrane</location>
        <topology evidence="2">Lipid-anchor</topology>
    </subcellularLocation>
</comment>
<evidence type="ECO:0000256" key="6">
    <source>
        <dbReference type="ARBA" id="ARBA00022729"/>
    </source>
</evidence>
<dbReference type="InterPro" id="IPR024370">
    <property type="entry name" value="PBP_domain"/>
</dbReference>
<dbReference type="Gene3D" id="3.40.190.10">
    <property type="entry name" value="Periplasmic binding protein-like II"/>
    <property type="match status" value="2"/>
</dbReference>
<dbReference type="EMBL" id="JAMZFV010000001">
    <property type="protein sequence ID" value="MCP1108877.1"/>
    <property type="molecule type" value="Genomic_DNA"/>
</dbReference>
<name>A0ABT1EDT7_9FIRM</name>
<keyword evidence="11" id="KW-1185">Reference proteome</keyword>
<dbReference type="SUPFAM" id="SSF53850">
    <property type="entry name" value="Periplasmic binding protein-like II"/>
    <property type="match status" value="2"/>
</dbReference>